<evidence type="ECO:0000256" key="3">
    <source>
        <dbReference type="ARBA" id="ARBA00022676"/>
    </source>
</evidence>
<keyword evidence="3" id="KW-0328">Glycosyltransferase</keyword>
<sequence>MYVPNLSYSHVNFNTKLANLLIKNGYNVTMLIVDVDPEVKHNGPQEAKVLKIDVGLGNGILPRTIWKNPGPYENASPLNPRISLKLVRVSSIFVDACKKMECSNQQLKSRLLKALFHTFQQFPQITFFLKYESVEEELKQVRHNVYLARWIPQIDLLGINI</sequence>
<dbReference type="AlphaFoldDB" id="A0A915E855"/>
<dbReference type="EC" id="2.4.1.17" evidence="2"/>
<comment type="similarity">
    <text evidence="1">Belongs to the UDP-glycosyltransferase family.</text>
</comment>
<protein>
    <recommendedName>
        <fullName evidence="2">glucuronosyltransferase</fullName>
        <ecNumber evidence="2">2.4.1.17</ecNumber>
    </recommendedName>
</protein>
<evidence type="ECO:0000313" key="5">
    <source>
        <dbReference type="Proteomes" id="UP000887574"/>
    </source>
</evidence>
<evidence type="ECO:0000256" key="2">
    <source>
        <dbReference type="ARBA" id="ARBA00012544"/>
    </source>
</evidence>
<proteinExistence type="inferred from homology"/>
<dbReference type="PANTHER" id="PTHR48043">
    <property type="entry name" value="EG:EG0003.4 PROTEIN-RELATED"/>
    <property type="match status" value="1"/>
</dbReference>
<keyword evidence="4" id="KW-0808">Transferase</keyword>
<accession>A0A915E855</accession>
<evidence type="ECO:0000256" key="4">
    <source>
        <dbReference type="ARBA" id="ARBA00022679"/>
    </source>
</evidence>
<dbReference type="WBParaSite" id="jg3861">
    <property type="protein sequence ID" value="jg3861"/>
    <property type="gene ID" value="jg3861"/>
</dbReference>
<evidence type="ECO:0000313" key="6">
    <source>
        <dbReference type="WBParaSite" id="jg3861"/>
    </source>
</evidence>
<keyword evidence="5" id="KW-1185">Reference proteome</keyword>
<dbReference type="GO" id="GO:0015020">
    <property type="term" value="F:glucuronosyltransferase activity"/>
    <property type="evidence" value="ECO:0007669"/>
    <property type="project" value="UniProtKB-EC"/>
</dbReference>
<name>A0A915E855_9BILA</name>
<evidence type="ECO:0000256" key="1">
    <source>
        <dbReference type="ARBA" id="ARBA00009995"/>
    </source>
</evidence>
<organism evidence="5 6">
    <name type="scientific">Ditylenchus dipsaci</name>
    <dbReference type="NCBI Taxonomy" id="166011"/>
    <lineage>
        <taxon>Eukaryota</taxon>
        <taxon>Metazoa</taxon>
        <taxon>Ecdysozoa</taxon>
        <taxon>Nematoda</taxon>
        <taxon>Chromadorea</taxon>
        <taxon>Rhabditida</taxon>
        <taxon>Tylenchina</taxon>
        <taxon>Tylenchomorpha</taxon>
        <taxon>Sphaerularioidea</taxon>
        <taxon>Anguinidae</taxon>
        <taxon>Anguininae</taxon>
        <taxon>Ditylenchus</taxon>
    </lineage>
</organism>
<dbReference type="InterPro" id="IPR050271">
    <property type="entry name" value="UDP-glycosyltransferase"/>
</dbReference>
<reference evidence="6" key="1">
    <citation type="submission" date="2022-11" db="UniProtKB">
        <authorList>
            <consortium name="WormBaseParasite"/>
        </authorList>
    </citation>
    <scope>IDENTIFICATION</scope>
</reference>
<dbReference type="PANTHER" id="PTHR48043:SF145">
    <property type="entry name" value="FI06409P-RELATED"/>
    <property type="match status" value="1"/>
</dbReference>
<dbReference type="Proteomes" id="UP000887574">
    <property type="component" value="Unplaced"/>
</dbReference>